<evidence type="ECO:0000313" key="1">
    <source>
        <dbReference type="EMBL" id="KAF7812242.1"/>
    </source>
</evidence>
<accession>A0A834W7R1</accession>
<proteinExistence type="predicted"/>
<name>A0A834W7R1_9FABA</name>
<keyword evidence="2" id="KW-1185">Reference proteome</keyword>
<reference evidence="1" key="1">
    <citation type="submission" date="2020-09" db="EMBL/GenBank/DDBJ databases">
        <title>Genome-Enabled Discovery of Anthraquinone Biosynthesis in Senna tora.</title>
        <authorList>
            <person name="Kang S.-H."/>
            <person name="Pandey R.P."/>
            <person name="Lee C.-M."/>
            <person name="Sim J.-S."/>
            <person name="Jeong J.-T."/>
            <person name="Choi B.-S."/>
            <person name="Jung M."/>
            <person name="Ginzburg D."/>
            <person name="Zhao K."/>
            <person name="Won S.Y."/>
            <person name="Oh T.-J."/>
            <person name="Yu Y."/>
            <person name="Kim N.-H."/>
            <person name="Lee O.R."/>
            <person name="Lee T.-H."/>
            <person name="Bashyal P."/>
            <person name="Kim T.-S."/>
            <person name="Lee W.-H."/>
            <person name="Kawkins C."/>
            <person name="Kim C.-K."/>
            <person name="Kim J.S."/>
            <person name="Ahn B.O."/>
            <person name="Rhee S.Y."/>
            <person name="Sohng J.K."/>
        </authorList>
    </citation>
    <scope>NUCLEOTIDE SEQUENCE</scope>
    <source>
        <tissue evidence="1">Leaf</tissue>
    </source>
</reference>
<organism evidence="1 2">
    <name type="scientific">Senna tora</name>
    <dbReference type="NCBI Taxonomy" id="362788"/>
    <lineage>
        <taxon>Eukaryota</taxon>
        <taxon>Viridiplantae</taxon>
        <taxon>Streptophyta</taxon>
        <taxon>Embryophyta</taxon>
        <taxon>Tracheophyta</taxon>
        <taxon>Spermatophyta</taxon>
        <taxon>Magnoliopsida</taxon>
        <taxon>eudicotyledons</taxon>
        <taxon>Gunneridae</taxon>
        <taxon>Pentapetalae</taxon>
        <taxon>rosids</taxon>
        <taxon>fabids</taxon>
        <taxon>Fabales</taxon>
        <taxon>Fabaceae</taxon>
        <taxon>Caesalpinioideae</taxon>
        <taxon>Cassia clade</taxon>
        <taxon>Senna</taxon>
    </lineage>
</organism>
<evidence type="ECO:0000313" key="2">
    <source>
        <dbReference type="Proteomes" id="UP000634136"/>
    </source>
</evidence>
<dbReference type="AlphaFoldDB" id="A0A834W7R1"/>
<protein>
    <submittedName>
        <fullName evidence="1">Uncharacterized protein</fullName>
    </submittedName>
</protein>
<comment type="caution">
    <text evidence="1">The sequence shown here is derived from an EMBL/GenBank/DDBJ whole genome shotgun (WGS) entry which is preliminary data.</text>
</comment>
<gene>
    <name evidence="1" type="ORF">G2W53_033218</name>
</gene>
<sequence>MRLPPVRLKIRCTQLDEDPVEMREISKEGVKGGIWAKS</sequence>
<dbReference type="Proteomes" id="UP000634136">
    <property type="component" value="Unassembled WGS sequence"/>
</dbReference>
<dbReference type="EMBL" id="JAAIUW010000010">
    <property type="protein sequence ID" value="KAF7812242.1"/>
    <property type="molecule type" value="Genomic_DNA"/>
</dbReference>